<organism evidence="1 2">
    <name type="scientific">Melia azedarach</name>
    <name type="common">Chinaberry tree</name>
    <dbReference type="NCBI Taxonomy" id="155640"/>
    <lineage>
        <taxon>Eukaryota</taxon>
        <taxon>Viridiplantae</taxon>
        <taxon>Streptophyta</taxon>
        <taxon>Embryophyta</taxon>
        <taxon>Tracheophyta</taxon>
        <taxon>Spermatophyta</taxon>
        <taxon>Magnoliopsida</taxon>
        <taxon>eudicotyledons</taxon>
        <taxon>Gunneridae</taxon>
        <taxon>Pentapetalae</taxon>
        <taxon>rosids</taxon>
        <taxon>malvids</taxon>
        <taxon>Sapindales</taxon>
        <taxon>Meliaceae</taxon>
        <taxon>Melia</taxon>
    </lineage>
</organism>
<gene>
    <name evidence="1" type="ORF">OWV82_002663</name>
</gene>
<protein>
    <submittedName>
        <fullName evidence="1">Terpene synthase</fullName>
    </submittedName>
</protein>
<proteinExistence type="predicted"/>
<accession>A0ACC1Z238</accession>
<comment type="caution">
    <text evidence="1">The sequence shown here is derived from an EMBL/GenBank/DDBJ whole genome shotgun (WGS) entry which is preliminary data.</text>
</comment>
<evidence type="ECO:0000313" key="1">
    <source>
        <dbReference type="EMBL" id="KAJ4729967.1"/>
    </source>
</evidence>
<reference evidence="1 2" key="1">
    <citation type="journal article" date="2023" name="Science">
        <title>Complex scaffold remodeling in plant triterpene biosynthesis.</title>
        <authorList>
            <person name="De La Pena R."/>
            <person name="Hodgson H."/>
            <person name="Liu J.C."/>
            <person name="Stephenson M.J."/>
            <person name="Martin A.C."/>
            <person name="Owen C."/>
            <person name="Harkess A."/>
            <person name="Leebens-Mack J."/>
            <person name="Jimenez L.E."/>
            <person name="Osbourn A."/>
            <person name="Sattely E.S."/>
        </authorList>
    </citation>
    <scope>NUCLEOTIDE SEQUENCE [LARGE SCALE GENOMIC DNA]</scope>
    <source>
        <strain evidence="2">cv. JPN11</strain>
        <tissue evidence="1">Leaf</tissue>
    </source>
</reference>
<dbReference type="EMBL" id="CM051394">
    <property type="protein sequence ID" value="KAJ4729967.1"/>
    <property type="molecule type" value="Genomic_DNA"/>
</dbReference>
<sequence>MFASLLADLFDKFRNRDGRFNESLNGEISGLLNLYEASFFGIQGEDVLEEAKCFRTRYLKELLGKLETNIVAGQIQQSLQTPVYWRMPSLEAQNFIKLYPTHNQNSLVLLELAKLDYNLVQTSNLRNWQVFKMQDTTHQICKQLTAIDDMYDMYGPIDELELFTKAVKRWETRAMEELPDCMQICYLTMFNSGNDLAYDVLKNLGLNILSGIKKWENLCTSYLVDARWISKGYAPTLKEYLGNAWISVGSPAAIFHAYLPQPQG</sequence>
<name>A0ACC1Z238_MELAZ</name>
<dbReference type="Proteomes" id="UP001164539">
    <property type="component" value="Chromosome 1"/>
</dbReference>
<keyword evidence="2" id="KW-1185">Reference proteome</keyword>
<evidence type="ECO:0000313" key="2">
    <source>
        <dbReference type="Proteomes" id="UP001164539"/>
    </source>
</evidence>